<evidence type="ECO:0000313" key="2">
    <source>
        <dbReference type="EMBL" id="ARB03742.1"/>
    </source>
</evidence>
<accession>A0AAU8VC69</accession>
<name>A0AAU8VC69_NEILA</name>
<evidence type="ECO:0000256" key="1">
    <source>
        <dbReference type="SAM" id="MobiDB-lite"/>
    </source>
</evidence>
<dbReference type="AlphaFoldDB" id="A0AAU8VC69"/>
<sequence>MPLQTASSVRLCRFGGRFLLNAKYPVIPTPSPPAQTGTETFPRHSRESGNLELGVGETVLSDKFPHRQN</sequence>
<feature type="region of interest" description="Disordered" evidence="1">
    <location>
        <begin position="29"/>
        <end position="52"/>
    </location>
</feature>
<proteinExistence type="predicted"/>
<organism evidence="2 3">
    <name type="scientific">Neisseria lactamica</name>
    <dbReference type="NCBI Taxonomy" id="486"/>
    <lineage>
        <taxon>Bacteria</taxon>
        <taxon>Pseudomonadati</taxon>
        <taxon>Pseudomonadota</taxon>
        <taxon>Betaproteobacteria</taxon>
        <taxon>Neisseriales</taxon>
        <taxon>Neisseriaceae</taxon>
        <taxon>Neisseria</taxon>
    </lineage>
</organism>
<reference evidence="2 3" key="1">
    <citation type="submission" date="2017-03" db="EMBL/GenBank/DDBJ databases">
        <title>N. lactamica Y92-1009 whole genome sequence.</title>
        <authorList>
            <person name="Pandey A.K."/>
            <person name="Read R.C."/>
        </authorList>
    </citation>
    <scope>NUCLEOTIDE SEQUENCE [LARGE SCALE GENOMIC DNA]</scope>
    <source>
        <strain evidence="2 3">Y92-1009</strain>
    </source>
</reference>
<gene>
    <name evidence="2" type="ORF">B2G52_01505</name>
</gene>
<dbReference type="EMBL" id="CP019894">
    <property type="protein sequence ID" value="ARB03742.1"/>
    <property type="molecule type" value="Genomic_DNA"/>
</dbReference>
<protein>
    <submittedName>
        <fullName evidence="2">Uncharacterized protein</fullName>
    </submittedName>
</protein>
<dbReference type="Proteomes" id="UP000191249">
    <property type="component" value="Chromosome"/>
</dbReference>
<evidence type="ECO:0000313" key="3">
    <source>
        <dbReference type="Proteomes" id="UP000191249"/>
    </source>
</evidence>